<dbReference type="RefSeq" id="WP_148770332.1">
    <property type="nucleotide sequence ID" value="NZ_VSSS01000002.1"/>
</dbReference>
<comment type="caution">
    <text evidence="1">The sequence shown here is derived from an EMBL/GenBank/DDBJ whole genome shotgun (WGS) entry which is preliminary data.</text>
</comment>
<evidence type="ECO:0000313" key="1">
    <source>
        <dbReference type="EMBL" id="TYM00150.1"/>
    </source>
</evidence>
<name>A0A5D3KQ84_9BRAD</name>
<dbReference type="Proteomes" id="UP000324758">
    <property type="component" value="Unassembled WGS sequence"/>
</dbReference>
<organism evidence="1 2">
    <name type="scientific">Bradyrhizobium rifense</name>
    <dbReference type="NCBI Taxonomy" id="515499"/>
    <lineage>
        <taxon>Bacteria</taxon>
        <taxon>Pseudomonadati</taxon>
        <taxon>Pseudomonadota</taxon>
        <taxon>Alphaproteobacteria</taxon>
        <taxon>Hyphomicrobiales</taxon>
        <taxon>Nitrobacteraceae</taxon>
        <taxon>Bradyrhizobium</taxon>
    </lineage>
</organism>
<accession>A0A5D3KQ84</accession>
<dbReference type="EMBL" id="VSSS01000002">
    <property type="protein sequence ID" value="TYM00150.1"/>
    <property type="molecule type" value="Genomic_DNA"/>
</dbReference>
<reference evidence="1 2" key="1">
    <citation type="submission" date="2019-08" db="EMBL/GenBank/DDBJ databases">
        <title>Bradyrhizobium hipponensis sp. nov., a rhizobium isolated from a Lupinus angustifolius root nodule in Tunisia.</title>
        <authorList>
            <person name="Off K."/>
            <person name="Rejili M."/>
            <person name="Mars M."/>
            <person name="Brachmann A."/>
            <person name="Marin M."/>
        </authorList>
    </citation>
    <scope>NUCLEOTIDE SEQUENCE [LARGE SCALE GENOMIC DNA]</scope>
    <source>
        <strain evidence="1 2">CTAW71</strain>
    </source>
</reference>
<dbReference type="AlphaFoldDB" id="A0A5D3KQ84"/>
<gene>
    <name evidence="1" type="ORF">FXB40_01185</name>
</gene>
<keyword evidence="2" id="KW-1185">Reference proteome</keyword>
<dbReference type="OrthoDB" id="9816534at2"/>
<sequence>MVQPNSEIAALSTGLRRRIGVVRLANVDRNDRDLRLVTGSALDRLLSKENLKSRLNKKVSEADLSAALLEDETEALEALGAKFQKAGLPHDPQLGQQQPRGFQLERSLGCLQTGVA</sequence>
<protein>
    <submittedName>
        <fullName evidence="1">Uncharacterized protein</fullName>
    </submittedName>
</protein>
<proteinExistence type="predicted"/>
<evidence type="ECO:0000313" key="2">
    <source>
        <dbReference type="Proteomes" id="UP000324758"/>
    </source>
</evidence>